<name>A0A4D7AZB9_9HYPH</name>
<evidence type="ECO:0000313" key="3">
    <source>
        <dbReference type="Proteomes" id="UP000298781"/>
    </source>
</evidence>
<feature type="region of interest" description="Disordered" evidence="1">
    <location>
        <begin position="16"/>
        <end position="44"/>
    </location>
</feature>
<dbReference type="OrthoDB" id="8256437at2"/>
<reference evidence="2 3" key="1">
    <citation type="submission" date="2019-04" db="EMBL/GenBank/DDBJ databases">
        <title>Phreatobacter aquaticus sp. nov.</title>
        <authorList>
            <person name="Choi A."/>
        </authorList>
    </citation>
    <scope>NUCLEOTIDE SEQUENCE [LARGE SCALE GENOMIC DNA]</scope>
    <source>
        <strain evidence="2 3">KCTC 52518</strain>
    </source>
</reference>
<feature type="compositionally biased region" description="Basic and acidic residues" evidence="1">
    <location>
        <begin position="16"/>
        <end position="26"/>
    </location>
</feature>
<gene>
    <name evidence="2" type="ORF">E8M01_01725</name>
</gene>
<evidence type="ECO:0000313" key="2">
    <source>
        <dbReference type="EMBL" id="QCI63070.1"/>
    </source>
</evidence>
<keyword evidence="3" id="KW-1185">Reference proteome</keyword>
<evidence type="ECO:0000256" key="1">
    <source>
        <dbReference type="SAM" id="MobiDB-lite"/>
    </source>
</evidence>
<dbReference type="AlphaFoldDB" id="A0A4D7AZB9"/>
<proteinExistence type="predicted"/>
<protein>
    <submittedName>
        <fullName evidence="2">Uncharacterized protein</fullName>
    </submittedName>
</protein>
<accession>A0A4D7AZB9</accession>
<sequence>MAGLVPAIHDLLRPKTCVDGRDKPGQDEVQGLRGQASVGSIHSRSATCDPPVAFMWGFSVGGPGLADDL</sequence>
<dbReference type="EMBL" id="CP039690">
    <property type="protein sequence ID" value="QCI63070.1"/>
    <property type="molecule type" value="Genomic_DNA"/>
</dbReference>
<organism evidence="2 3">
    <name type="scientific">Phreatobacter stygius</name>
    <dbReference type="NCBI Taxonomy" id="1940610"/>
    <lineage>
        <taxon>Bacteria</taxon>
        <taxon>Pseudomonadati</taxon>
        <taxon>Pseudomonadota</taxon>
        <taxon>Alphaproteobacteria</taxon>
        <taxon>Hyphomicrobiales</taxon>
        <taxon>Phreatobacteraceae</taxon>
        <taxon>Phreatobacter</taxon>
    </lineage>
</organism>
<dbReference type="Proteomes" id="UP000298781">
    <property type="component" value="Chromosome"/>
</dbReference>
<dbReference type="KEGG" id="pstg:E8M01_01725"/>